<dbReference type="RefSeq" id="WP_090321240.1">
    <property type="nucleotide sequence ID" value="NZ_FNKJ01000003.1"/>
</dbReference>
<dbReference type="GO" id="GO:0003677">
    <property type="term" value="F:DNA binding"/>
    <property type="evidence" value="ECO:0007669"/>
    <property type="project" value="InterPro"/>
</dbReference>
<evidence type="ECO:0000313" key="2">
    <source>
        <dbReference type="EMBL" id="SDQ87304.1"/>
    </source>
</evidence>
<protein>
    <submittedName>
        <fullName evidence="2">Phage antirepressor protein KilAC domain-containing protein</fullName>
    </submittedName>
</protein>
<accession>A0A1H1EF93</accession>
<dbReference type="Pfam" id="PF03374">
    <property type="entry name" value="ANT"/>
    <property type="match status" value="1"/>
</dbReference>
<dbReference type="InterPro" id="IPR005039">
    <property type="entry name" value="Ant_C"/>
</dbReference>
<organism evidence="2 3">
    <name type="scientific">Pseudomonas moorei</name>
    <dbReference type="NCBI Taxonomy" id="395599"/>
    <lineage>
        <taxon>Bacteria</taxon>
        <taxon>Pseudomonadati</taxon>
        <taxon>Pseudomonadota</taxon>
        <taxon>Gammaproteobacteria</taxon>
        <taxon>Pseudomonadales</taxon>
        <taxon>Pseudomonadaceae</taxon>
        <taxon>Pseudomonas</taxon>
    </lineage>
</organism>
<proteinExistence type="predicted"/>
<keyword evidence="3" id="KW-1185">Reference proteome</keyword>
<dbReference type="Proteomes" id="UP000199570">
    <property type="component" value="Unassembled WGS sequence"/>
</dbReference>
<evidence type="ECO:0000313" key="3">
    <source>
        <dbReference type="Proteomes" id="UP000199570"/>
    </source>
</evidence>
<name>A0A1H1EF93_9PSED</name>
<sequence>MERTLAQAASQLGLTRPKLIKLMREKGLLNERNLPAYPTRDRDYLRVKDGHWYHDQLGMQYSQSTRVKQPGISWLAEQLGLALPAIPVDTRDVA</sequence>
<dbReference type="EMBL" id="FNKJ01000003">
    <property type="protein sequence ID" value="SDQ87304.1"/>
    <property type="molecule type" value="Genomic_DNA"/>
</dbReference>
<feature type="domain" description="Antirepressor protein C-terminal" evidence="1">
    <location>
        <begin position="5"/>
        <end position="79"/>
    </location>
</feature>
<evidence type="ECO:0000259" key="1">
    <source>
        <dbReference type="Pfam" id="PF03374"/>
    </source>
</evidence>
<dbReference type="OrthoDB" id="6960690at2"/>
<gene>
    <name evidence="2" type="ORF">SAMN04490195_2169</name>
</gene>
<dbReference type="AlphaFoldDB" id="A0A1H1EF93"/>
<reference evidence="3" key="1">
    <citation type="submission" date="2016-10" db="EMBL/GenBank/DDBJ databases">
        <authorList>
            <person name="Varghese N."/>
            <person name="Submissions S."/>
        </authorList>
    </citation>
    <scope>NUCLEOTIDE SEQUENCE [LARGE SCALE GENOMIC DNA]</scope>
    <source>
        <strain evidence="3">BS3775</strain>
    </source>
</reference>